<reference evidence="1" key="1">
    <citation type="journal article" date="2023" name="Mol. Ecol. Resour.">
        <title>Chromosome-level genome assembly of a triploid poplar Populus alba 'Berolinensis'.</title>
        <authorList>
            <person name="Chen S."/>
            <person name="Yu Y."/>
            <person name="Wang X."/>
            <person name="Wang S."/>
            <person name="Zhang T."/>
            <person name="Zhou Y."/>
            <person name="He R."/>
            <person name="Meng N."/>
            <person name="Wang Y."/>
            <person name="Liu W."/>
            <person name="Liu Z."/>
            <person name="Liu J."/>
            <person name="Guo Q."/>
            <person name="Huang H."/>
            <person name="Sederoff R.R."/>
            <person name="Wang G."/>
            <person name="Qu G."/>
            <person name="Chen S."/>
        </authorList>
    </citation>
    <scope>NUCLEOTIDE SEQUENCE</scope>
    <source>
        <strain evidence="1">SC-2020</strain>
    </source>
</reference>
<organism evidence="1 2">
    <name type="scientific">Populus alba x Populus x berolinensis</name>
    <dbReference type="NCBI Taxonomy" id="444605"/>
    <lineage>
        <taxon>Eukaryota</taxon>
        <taxon>Viridiplantae</taxon>
        <taxon>Streptophyta</taxon>
        <taxon>Embryophyta</taxon>
        <taxon>Tracheophyta</taxon>
        <taxon>Spermatophyta</taxon>
        <taxon>Magnoliopsida</taxon>
        <taxon>eudicotyledons</taxon>
        <taxon>Gunneridae</taxon>
        <taxon>Pentapetalae</taxon>
        <taxon>rosids</taxon>
        <taxon>fabids</taxon>
        <taxon>Malpighiales</taxon>
        <taxon>Salicaceae</taxon>
        <taxon>Saliceae</taxon>
        <taxon>Populus</taxon>
    </lineage>
</organism>
<keyword evidence="2" id="KW-1185">Reference proteome</keyword>
<dbReference type="AlphaFoldDB" id="A0AAD6L7K7"/>
<evidence type="ECO:0000313" key="2">
    <source>
        <dbReference type="Proteomes" id="UP001164929"/>
    </source>
</evidence>
<comment type="caution">
    <text evidence="1">The sequence shown here is derived from an EMBL/GenBank/DDBJ whole genome shotgun (WGS) entry which is preliminary data.</text>
</comment>
<sequence length="54" mass="6102">MLHLQLLEITSAILHHQPNTRHSFFVSTSPFSSNLACAYDSSITRSILTKLLLF</sequence>
<evidence type="ECO:0000313" key="1">
    <source>
        <dbReference type="EMBL" id="KAJ6951784.1"/>
    </source>
</evidence>
<accession>A0AAD6L7K7</accession>
<proteinExistence type="predicted"/>
<dbReference type="EMBL" id="JAQIZT010000019">
    <property type="protein sequence ID" value="KAJ6951784.1"/>
    <property type="molecule type" value="Genomic_DNA"/>
</dbReference>
<gene>
    <name evidence="1" type="ORF">NC653_041053</name>
</gene>
<dbReference type="Proteomes" id="UP001164929">
    <property type="component" value="Chromosome 19"/>
</dbReference>
<name>A0AAD6L7K7_9ROSI</name>
<protein>
    <submittedName>
        <fullName evidence="1">Uncharacterized protein</fullName>
    </submittedName>
</protein>